<reference evidence="4 5" key="1">
    <citation type="submission" date="2019-09" db="EMBL/GenBank/DDBJ databases">
        <title>Phylogeny of genus Pseudoclavibacter and closely related genus.</title>
        <authorList>
            <person name="Li Y."/>
        </authorList>
    </citation>
    <scope>NUCLEOTIDE SEQUENCE [LARGE SCALE GENOMIC DNA]</scope>
    <source>
        <strain evidence="4 5">DSM 23821</strain>
    </source>
</reference>
<protein>
    <submittedName>
        <fullName evidence="4">Hotdog fold thioesterase</fullName>
    </submittedName>
</protein>
<dbReference type="NCBIfam" id="TIGR00369">
    <property type="entry name" value="unchar_dom_1"/>
    <property type="match status" value="1"/>
</dbReference>
<organism evidence="4 5">
    <name type="scientific">Pseudoclavibacter chungangensis</name>
    <dbReference type="NCBI Taxonomy" id="587635"/>
    <lineage>
        <taxon>Bacteria</taxon>
        <taxon>Bacillati</taxon>
        <taxon>Actinomycetota</taxon>
        <taxon>Actinomycetes</taxon>
        <taxon>Micrococcales</taxon>
        <taxon>Microbacteriaceae</taxon>
        <taxon>Pseudoclavibacter</taxon>
    </lineage>
</organism>
<comment type="similarity">
    <text evidence="1">Belongs to the thioesterase PaaI family.</text>
</comment>
<dbReference type="PANTHER" id="PTHR43240:SF5">
    <property type="entry name" value="1,4-DIHYDROXY-2-NAPHTHOYL-COA THIOESTERASE 1"/>
    <property type="match status" value="1"/>
</dbReference>
<name>A0A7J5BUL5_9MICO</name>
<proteinExistence type="inferred from homology"/>
<dbReference type="CDD" id="cd03443">
    <property type="entry name" value="PaaI_thioesterase"/>
    <property type="match status" value="1"/>
</dbReference>
<dbReference type="InterPro" id="IPR006683">
    <property type="entry name" value="Thioestr_dom"/>
</dbReference>
<dbReference type="AlphaFoldDB" id="A0A7J5BUL5"/>
<evidence type="ECO:0000313" key="5">
    <source>
        <dbReference type="Proteomes" id="UP000467240"/>
    </source>
</evidence>
<accession>A0A7J5BUL5</accession>
<evidence type="ECO:0000256" key="1">
    <source>
        <dbReference type="ARBA" id="ARBA00008324"/>
    </source>
</evidence>
<keyword evidence="5" id="KW-1185">Reference proteome</keyword>
<dbReference type="PANTHER" id="PTHR43240">
    <property type="entry name" value="1,4-DIHYDROXY-2-NAPHTHOYL-COA THIOESTERASE 1"/>
    <property type="match status" value="1"/>
</dbReference>
<dbReference type="RefSeq" id="WP_158040295.1">
    <property type="nucleotide sequence ID" value="NZ_JACCFV010000001.1"/>
</dbReference>
<keyword evidence="2" id="KW-0378">Hydrolase</keyword>
<dbReference type="EMBL" id="WBJZ01000008">
    <property type="protein sequence ID" value="KAB1657813.1"/>
    <property type="molecule type" value="Genomic_DNA"/>
</dbReference>
<gene>
    <name evidence="4" type="ORF">F8O01_07635</name>
</gene>
<dbReference type="GO" id="GO:0005829">
    <property type="term" value="C:cytosol"/>
    <property type="evidence" value="ECO:0007669"/>
    <property type="project" value="TreeGrafter"/>
</dbReference>
<dbReference type="SUPFAM" id="SSF54637">
    <property type="entry name" value="Thioesterase/thiol ester dehydrase-isomerase"/>
    <property type="match status" value="1"/>
</dbReference>
<feature type="domain" description="Thioesterase" evidence="3">
    <location>
        <begin position="64"/>
        <end position="139"/>
    </location>
</feature>
<sequence length="153" mass="15771">MGSENPVQDAEPEIVNGLRVPDQAALLRGTPVGTLATSMGVRFVELSAERAVAVMPVARNTQPFGLLHGGASAALGETLGSFAANLHAGPGRYAVGVDLNATHTGSAKTGWVTGTCTAIHLGGSTAVHEIVVTDADGRRLSTIRITNYLRDAR</sequence>
<comment type="caution">
    <text evidence="4">The sequence shown here is derived from an EMBL/GenBank/DDBJ whole genome shotgun (WGS) entry which is preliminary data.</text>
</comment>
<dbReference type="Proteomes" id="UP000467240">
    <property type="component" value="Unassembled WGS sequence"/>
</dbReference>
<evidence type="ECO:0000259" key="3">
    <source>
        <dbReference type="Pfam" id="PF03061"/>
    </source>
</evidence>
<dbReference type="InterPro" id="IPR003736">
    <property type="entry name" value="PAAI_dom"/>
</dbReference>
<evidence type="ECO:0000256" key="2">
    <source>
        <dbReference type="ARBA" id="ARBA00022801"/>
    </source>
</evidence>
<dbReference type="OrthoDB" id="9798208at2"/>
<evidence type="ECO:0000313" key="4">
    <source>
        <dbReference type="EMBL" id="KAB1657813.1"/>
    </source>
</evidence>
<dbReference type="Gene3D" id="3.10.129.10">
    <property type="entry name" value="Hotdog Thioesterase"/>
    <property type="match status" value="1"/>
</dbReference>
<dbReference type="GO" id="GO:0061522">
    <property type="term" value="F:1,4-dihydroxy-2-naphthoyl-CoA thioesterase activity"/>
    <property type="evidence" value="ECO:0007669"/>
    <property type="project" value="TreeGrafter"/>
</dbReference>
<dbReference type="InterPro" id="IPR029069">
    <property type="entry name" value="HotDog_dom_sf"/>
</dbReference>
<dbReference type="Pfam" id="PF03061">
    <property type="entry name" value="4HBT"/>
    <property type="match status" value="1"/>
</dbReference>